<keyword evidence="4" id="KW-1185">Reference proteome</keyword>
<reference evidence="3 4" key="1">
    <citation type="submission" date="2021-03" db="EMBL/GenBank/DDBJ databases">
        <title>novel species isolated from a fishpond in China.</title>
        <authorList>
            <person name="Lu H."/>
            <person name="Cai Z."/>
        </authorList>
    </citation>
    <scope>NUCLEOTIDE SEQUENCE [LARGE SCALE GENOMIC DNA]</scope>
    <source>
        <strain evidence="3 4">YJ13C</strain>
    </source>
</reference>
<dbReference type="SMART" id="SM00530">
    <property type="entry name" value="HTH_XRE"/>
    <property type="match status" value="1"/>
</dbReference>
<dbReference type="PROSITE" id="PS50943">
    <property type="entry name" value="HTH_CROC1"/>
    <property type="match status" value="1"/>
</dbReference>
<dbReference type="SUPFAM" id="SSF47413">
    <property type="entry name" value="lambda repressor-like DNA-binding domains"/>
    <property type="match status" value="1"/>
</dbReference>
<protein>
    <submittedName>
        <fullName evidence="3">Helix-turn-helix transcriptional regulator</fullName>
    </submittedName>
</protein>
<comment type="caution">
    <text evidence="3">The sequence shown here is derived from an EMBL/GenBank/DDBJ whole genome shotgun (WGS) entry which is preliminary data.</text>
</comment>
<dbReference type="RefSeq" id="WP_206585323.1">
    <property type="nucleotide sequence ID" value="NZ_JAFKCU010000001.1"/>
</dbReference>
<feature type="domain" description="HTH cro/C1-type" evidence="2">
    <location>
        <begin position="7"/>
        <end position="61"/>
    </location>
</feature>
<gene>
    <name evidence="3" type="ORF">J0A69_04615</name>
</gene>
<evidence type="ECO:0000256" key="1">
    <source>
        <dbReference type="ARBA" id="ARBA00023125"/>
    </source>
</evidence>
<dbReference type="CDD" id="cd00093">
    <property type="entry name" value="HTH_XRE"/>
    <property type="match status" value="1"/>
</dbReference>
<dbReference type="Gene3D" id="1.10.260.40">
    <property type="entry name" value="lambda repressor-like DNA-binding domains"/>
    <property type="match status" value="1"/>
</dbReference>
<accession>A0ABS3CEW3</accession>
<dbReference type="InterPro" id="IPR010982">
    <property type="entry name" value="Lambda_DNA-bd_dom_sf"/>
</dbReference>
<evidence type="ECO:0000313" key="3">
    <source>
        <dbReference type="EMBL" id="MBN7814696.1"/>
    </source>
</evidence>
<evidence type="ECO:0000259" key="2">
    <source>
        <dbReference type="PROSITE" id="PS50943"/>
    </source>
</evidence>
<dbReference type="InterPro" id="IPR001387">
    <property type="entry name" value="Cro/C1-type_HTH"/>
</dbReference>
<dbReference type="Pfam" id="PF01381">
    <property type="entry name" value="HTH_3"/>
    <property type="match status" value="1"/>
</dbReference>
<keyword evidence="1" id="KW-0238">DNA-binding</keyword>
<dbReference type="Proteomes" id="UP000664480">
    <property type="component" value="Unassembled WGS sequence"/>
</dbReference>
<sequence length="100" mass="11660">MKIGHYLKKARETKRFSQSEIAHLLEISQKTLSNIESGKSKPSIEQLSKMEKIYDIDIIQYLNKEGIHFTTSKKFEKAEKEIQILRQTLSKISGTMFIKK</sequence>
<proteinExistence type="predicted"/>
<dbReference type="PANTHER" id="PTHR46558">
    <property type="entry name" value="TRACRIPTIONAL REGULATORY PROTEIN-RELATED-RELATED"/>
    <property type="match status" value="1"/>
</dbReference>
<evidence type="ECO:0000313" key="4">
    <source>
        <dbReference type="Proteomes" id="UP000664480"/>
    </source>
</evidence>
<name>A0ABS3CEW3_9BACT</name>
<organism evidence="3 4">
    <name type="scientific">Algoriphagus pacificus</name>
    <dbReference type="NCBI Taxonomy" id="2811234"/>
    <lineage>
        <taxon>Bacteria</taxon>
        <taxon>Pseudomonadati</taxon>
        <taxon>Bacteroidota</taxon>
        <taxon>Cytophagia</taxon>
        <taxon>Cytophagales</taxon>
        <taxon>Cyclobacteriaceae</taxon>
        <taxon>Algoriphagus</taxon>
    </lineage>
</organism>
<dbReference type="PANTHER" id="PTHR46558:SF4">
    <property type="entry name" value="DNA-BIDING PHAGE PROTEIN"/>
    <property type="match status" value="1"/>
</dbReference>
<dbReference type="EMBL" id="JAFKCU010000001">
    <property type="protein sequence ID" value="MBN7814696.1"/>
    <property type="molecule type" value="Genomic_DNA"/>
</dbReference>